<protein>
    <recommendedName>
        <fullName evidence="3">High-affinity zinc uptake system protein ZnuA</fullName>
    </recommendedName>
</protein>
<evidence type="ECO:0000256" key="13">
    <source>
        <dbReference type="SAM" id="SignalP"/>
    </source>
</evidence>
<gene>
    <name evidence="14" type="primary">znuA</name>
    <name evidence="14" type="ORF">GFB47_09765</name>
</gene>
<dbReference type="PANTHER" id="PTHR42953">
    <property type="entry name" value="HIGH-AFFINITY ZINC UPTAKE SYSTEM PROTEIN ZNUA-RELATED"/>
    <property type="match status" value="1"/>
</dbReference>
<evidence type="ECO:0000256" key="7">
    <source>
        <dbReference type="ARBA" id="ARBA00022764"/>
    </source>
</evidence>
<keyword evidence="5" id="KW-0479">Metal-binding</keyword>
<keyword evidence="9" id="KW-0864">Zinc transport</keyword>
<dbReference type="GO" id="GO:0046872">
    <property type="term" value="F:metal ion binding"/>
    <property type="evidence" value="ECO:0007669"/>
    <property type="project" value="UniProtKB-KW"/>
</dbReference>
<dbReference type="AlphaFoldDB" id="A0A5Q0TKM1"/>
<evidence type="ECO:0000256" key="8">
    <source>
        <dbReference type="ARBA" id="ARBA00022833"/>
    </source>
</evidence>
<dbReference type="InterPro" id="IPR050492">
    <property type="entry name" value="Bact_metal-bind_prot9"/>
</dbReference>
<evidence type="ECO:0000313" key="14">
    <source>
        <dbReference type="EMBL" id="QGA65667.1"/>
    </source>
</evidence>
<dbReference type="InterPro" id="IPR035520">
    <property type="entry name" value="ZnuA"/>
</dbReference>
<dbReference type="Pfam" id="PF01297">
    <property type="entry name" value="ZnuA"/>
    <property type="match status" value="1"/>
</dbReference>
<reference evidence="14 15" key="1">
    <citation type="submission" date="2019-10" db="EMBL/GenBank/DDBJ databases">
        <title>Vibrio sp. nov., isolated from Coralline algae surface.</title>
        <authorList>
            <person name="Geng Y."/>
            <person name="Zhang X."/>
        </authorList>
    </citation>
    <scope>NUCLEOTIDE SEQUENCE [LARGE SCALE GENOMIC DNA]</scope>
    <source>
        <strain evidence="14 15">SM1977</strain>
    </source>
</reference>
<comment type="subcellular location">
    <subcellularLocation>
        <location evidence="1">Periplasm</location>
    </subcellularLocation>
</comment>
<keyword evidence="10" id="KW-0406">Ion transport</keyword>
<sequence length="306" mass="33748">MRCFLSKIQTCIVILLTVFTHNSFAKSDVSPKVLASIKPLALISNEITQGVTEADVLLNKTASPHDYVLKPSDMVKLKQADLVIWVGPVLEHFLNNTLTDASNSLALSAQPSIEFQHFTHEGQISIGDFEDGDGDLNPHIWLGPDQALQAATVIANRLSQIDPQHKEQYQTNLVKFKLNLQHTVDSIQQQLASVRDQGYFVFHDGYDYFENKFGLDNLGYFTVDPERKPGAKTVAKIHQALLSHKAVCVFSEPQFTPAIVTTVIQGTPAKHGEVDPLGSDIKIEPGAYFNFLTSVATGFKSCLQQG</sequence>
<dbReference type="GO" id="GO:0006829">
    <property type="term" value="P:zinc ion transport"/>
    <property type="evidence" value="ECO:0007669"/>
    <property type="project" value="UniProtKB-KW"/>
</dbReference>
<organism evidence="14 15">
    <name type="scientific">Vibrio algicola</name>
    <dbReference type="NCBI Taxonomy" id="2662262"/>
    <lineage>
        <taxon>Bacteria</taxon>
        <taxon>Pseudomonadati</taxon>
        <taxon>Pseudomonadota</taxon>
        <taxon>Gammaproteobacteria</taxon>
        <taxon>Vibrionales</taxon>
        <taxon>Vibrionaceae</taxon>
        <taxon>Vibrio</taxon>
    </lineage>
</organism>
<name>A0A5Q0TKM1_9VIBR</name>
<keyword evidence="6 13" id="KW-0732">Signal</keyword>
<evidence type="ECO:0000256" key="1">
    <source>
        <dbReference type="ARBA" id="ARBA00004418"/>
    </source>
</evidence>
<dbReference type="InterPro" id="IPR006127">
    <property type="entry name" value="ZnuA-like"/>
</dbReference>
<evidence type="ECO:0000256" key="6">
    <source>
        <dbReference type="ARBA" id="ARBA00022729"/>
    </source>
</evidence>
<dbReference type="SUPFAM" id="SSF53807">
    <property type="entry name" value="Helical backbone' metal receptor"/>
    <property type="match status" value="1"/>
</dbReference>
<proteinExistence type="inferred from homology"/>
<dbReference type="Proteomes" id="UP000348942">
    <property type="component" value="Chromosome 1"/>
</dbReference>
<dbReference type="GO" id="GO:0042597">
    <property type="term" value="C:periplasmic space"/>
    <property type="evidence" value="ECO:0007669"/>
    <property type="project" value="UniProtKB-SubCell"/>
</dbReference>
<keyword evidence="15" id="KW-1185">Reference proteome</keyword>
<feature type="signal peptide" evidence="13">
    <location>
        <begin position="1"/>
        <end position="25"/>
    </location>
</feature>
<keyword evidence="7" id="KW-0574">Periplasm</keyword>
<evidence type="ECO:0000256" key="12">
    <source>
        <dbReference type="ARBA" id="ARBA00045516"/>
    </source>
</evidence>
<evidence type="ECO:0000256" key="9">
    <source>
        <dbReference type="ARBA" id="ARBA00022906"/>
    </source>
</evidence>
<keyword evidence="8" id="KW-0862">Zinc</keyword>
<dbReference type="NCBIfam" id="NF007091">
    <property type="entry name" value="PRK09545.1"/>
    <property type="match status" value="1"/>
</dbReference>
<comment type="similarity">
    <text evidence="2">Belongs to the bacterial solute-binding protein 9 family.</text>
</comment>
<evidence type="ECO:0000313" key="15">
    <source>
        <dbReference type="Proteomes" id="UP000348942"/>
    </source>
</evidence>
<evidence type="ECO:0000256" key="5">
    <source>
        <dbReference type="ARBA" id="ARBA00022723"/>
    </source>
</evidence>
<dbReference type="Gene3D" id="3.40.50.1980">
    <property type="entry name" value="Nitrogenase molybdenum iron protein domain"/>
    <property type="match status" value="2"/>
</dbReference>
<evidence type="ECO:0000256" key="3">
    <source>
        <dbReference type="ARBA" id="ARBA00015915"/>
    </source>
</evidence>
<dbReference type="CDD" id="cd01019">
    <property type="entry name" value="ZnuA"/>
    <property type="match status" value="1"/>
</dbReference>
<accession>A0A5Q0TKM1</accession>
<dbReference type="PANTHER" id="PTHR42953:SF3">
    <property type="entry name" value="HIGH-AFFINITY ZINC UPTAKE SYSTEM PROTEIN ZNUA"/>
    <property type="match status" value="1"/>
</dbReference>
<evidence type="ECO:0000256" key="11">
    <source>
        <dbReference type="ARBA" id="ARBA00023157"/>
    </source>
</evidence>
<feature type="chain" id="PRO_5024283419" description="High-affinity zinc uptake system protein ZnuA" evidence="13">
    <location>
        <begin position="26"/>
        <end position="306"/>
    </location>
</feature>
<dbReference type="EMBL" id="CP045699">
    <property type="protein sequence ID" value="QGA65667.1"/>
    <property type="molecule type" value="Genomic_DNA"/>
</dbReference>
<keyword evidence="4" id="KW-0813">Transport</keyword>
<evidence type="ECO:0000256" key="10">
    <source>
        <dbReference type="ARBA" id="ARBA00023065"/>
    </source>
</evidence>
<evidence type="ECO:0000256" key="4">
    <source>
        <dbReference type="ARBA" id="ARBA00022448"/>
    </source>
</evidence>
<keyword evidence="11" id="KW-1015">Disulfide bond</keyword>
<evidence type="ECO:0000256" key="2">
    <source>
        <dbReference type="ARBA" id="ARBA00011028"/>
    </source>
</evidence>
<comment type="function">
    <text evidence="12">Part of the ATP-binding cassette (ABC) transport system ZnuABC involved in zinc import. Binds zinc with high affinity and specificity and delivers it to the membrane permease for translocation into the cytoplasm.</text>
</comment>